<keyword evidence="7" id="KW-0472">Membrane</keyword>
<evidence type="ECO:0000256" key="6">
    <source>
        <dbReference type="SAM" id="Coils"/>
    </source>
</evidence>
<feature type="coiled-coil region" evidence="6">
    <location>
        <begin position="383"/>
        <end position="417"/>
    </location>
</feature>
<evidence type="ECO:0000256" key="5">
    <source>
        <dbReference type="PROSITE-ProRule" id="PRU10141"/>
    </source>
</evidence>
<keyword evidence="6" id="KW-0175">Coiled coil</keyword>
<gene>
    <name evidence="9" type="ORF">FTUN_3877</name>
</gene>
<feature type="transmembrane region" description="Helical" evidence="7">
    <location>
        <begin position="356"/>
        <end position="376"/>
    </location>
</feature>
<dbReference type="RefSeq" id="WP_171471929.1">
    <property type="nucleotide sequence ID" value="NZ_CP053452.2"/>
</dbReference>
<organism evidence="9 10">
    <name type="scientific">Frigoriglobus tundricola</name>
    <dbReference type="NCBI Taxonomy" id="2774151"/>
    <lineage>
        <taxon>Bacteria</taxon>
        <taxon>Pseudomonadati</taxon>
        <taxon>Planctomycetota</taxon>
        <taxon>Planctomycetia</taxon>
        <taxon>Gemmatales</taxon>
        <taxon>Gemmataceae</taxon>
        <taxon>Frigoriglobus</taxon>
    </lineage>
</organism>
<dbReference type="Gene3D" id="2.130.10.10">
    <property type="entry name" value="YVTN repeat-like/Quinoprotein amine dehydrogenase"/>
    <property type="match status" value="1"/>
</dbReference>
<reference evidence="10" key="1">
    <citation type="submission" date="2020-05" db="EMBL/GenBank/DDBJ databases">
        <title>Frigoriglobus tundricola gen. nov., sp. nov., a psychrotolerant cellulolytic planctomycete of the family Gemmataceae with two divergent copies of 16S rRNA gene.</title>
        <authorList>
            <person name="Kulichevskaya I.S."/>
            <person name="Ivanova A.A."/>
            <person name="Naumoff D.G."/>
            <person name="Beletsky A.V."/>
            <person name="Rijpstra W.I.C."/>
            <person name="Sinninghe Damste J.S."/>
            <person name="Mardanov A.V."/>
            <person name="Ravin N.V."/>
            <person name="Dedysh S.N."/>
        </authorList>
    </citation>
    <scope>NUCLEOTIDE SEQUENCE [LARGE SCALE GENOMIC DNA]</scope>
    <source>
        <strain evidence="10">PL17</strain>
    </source>
</reference>
<feature type="binding site" evidence="5">
    <location>
        <position position="71"/>
    </location>
    <ligand>
        <name>ATP</name>
        <dbReference type="ChEBI" id="CHEBI:30616"/>
    </ligand>
</feature>
<dbReference type="Pfam" id="PF00069">
    <property type="entry name" value="Pkinase"/>
    <property type="match status" value="1"/>
</dbReference>
<dbReference type="GO" id="GO:0005524">
    <property type="term" value="F:ATP binding"/>
    <property type="evidence" value="ECO:0007669"/>
    <property type="project" value="UniProtKB-UniRule"/>
</dbReference>
<evidence type="ECO:0000256" key="4">
    <source>
        <dbReference type="ARBA" id="ARBA00022840"/>
    </source>
</evidence>
<dbReference type="PROSITE" id="PS00107">
    <property type="entry name" value="PROTEIN_KINASE_ATP"/>
    <property type="match status" value="1"/>
</dbReference>
<keyword evidence="4 5" id="KW-0067">ATP-binding</keyword>
<dbReference type="InterPro" id="IPR008271">
    <property type="entry name" value="Ser/Thr_kinase_AS"/>
</dbReference>
<keyword evidence="2 5" id="KW-0547">Nucleotide-binding</keyword>
<evidence type="ECO:0000256" key="2">
    <source>
        <dbReference type="ARBA" id="ARBA00022741"/>
    </source>
</evidence>
<dbReference type="SUPFAM" id="SSF56112">
    <property type="entry name" value="Protein kinase-like (PK-like)"/>
    <property type="match status" value="1"/>
</dbReference>
<evidence type="ECO:0000313" key="9">
    <source>
        <dbReference type="EMBL" id="QJW96320.1"/>
    </source>
</evidence>
<dbReference type="KEGG" id="ftj:FTUN_3877"/>
<dbReference type="InterPro" id="IPR011044">
    <property type="entry name" value="Quino_amine_DH_bsu"/>
</dbReference>
<dbReference type="PANTHER" id="PTHR43289:SF6">
    <property type="entry name" value="SERINE_THREONINE-PROTEIN KINASE NEKL-3"/>
    <property type="match status" value="1"/>
</dbReference>
<feature type="domain" description="Protein kinase" evidence="8">
    <location>
        <begin position="42"/>
        <end position="326"/>
    </location>
</feature>
<keyword evidence="10" id="KW-1185">Reference proteome</keyword>
<dbReference type="EMBL" id="CP053452">
    <property type="protein sequence ID" value="QJW96320.1"/>
    <property type="molecule type" value="Genomic_DNA"/>
</dbReference>
<keyword evidence="7" id="KW-0812">Transmembrane</keyword>
<protein>
    <recommendedName>
        <fullName evidence="8">Protein kinase domain-containing protein</fullName>
    </recommendedName>
</protein>
<dbReference type="AlphaFoldDB" id="A0A6M5YSA6"/>
<dbReference type="GO" id="GO:0004674">
    <property type="term" value="F:protein serine/threonine kinase activity"/>
    <property type="evidence" value="ECO:0007669"/>
    <property type="project" value="TreeGrafter"/>
</dbReference>
<dbReference type="PROSITE" id="PS00108">
    <property type="entry name" value="PROTEIN_KINASE_ST"/>
    <property type="match status" value="1"/>
</dbReference>
<dbReference type="PANTHER" id="PTHR43289">
    <property type="entry name" value="MITOGEN-ACTIVATED PROTEIN KINASE KINASE KINASE 20-RELATED"/>
    <property type="match status" value="1"/>
</dbReference>
<dbReference type="Gene3D" id="3.30.200.20">
    <property type="entry name" value="Phosphorylase Kinase, domain 1"/>
    <property type="match status" value="1"/>
</dbReference>
<evidence type="ECO:0000313" key="10">
    <source>
        <dbReference type="Proteomes" id="UP000503447"/>
    </source>
</evidence>
<dbReference type="Gene3D" id="1.10.510.10">
    <property type="entry name" value="Transferase(Phosphotransferase) domain 1"/>
    <property type="match status" value="1"/>
</dbReference>
<evidence type="ECO:0000256" key="3">
    <source>
        <dbReference type="ARBA" id="ARBA00022777"/>
    </source>
</evidence>
<dbReference type="Proteomes" id="UP000503447">
    <property type="component" value="Chromosome"/>
</dbReference>
<dbReference type="CDD" id="cd14014">
    <property type="entry name" value="STKc_PknB_like"/>
    <property type="match status" value="1"/>
</dbReference>
<keyword evidence="3" id="KW-0418">Kinase</keyword>
<dbReference type="SUPFAM" id="SSF50969">
    <property type="entry name" value="YVTN repeat-like/Quinoprotein amine dehydrogenase"/>
    <property type="match status" value="1"/>
</dbReference>
<evidence type="ECO:0000256" key="1">
    <source>
        <dbReference type="ARBA" id="ARBA00022679"/>
    </source>
</evidence>
<dbReference type="InterPro" id="IPR017441">
    <property type="entry name" value="Protein_kinase_ATP_BS"/>
</dbReference>
<dbReference type="InterPro" id="IPR015943">
    <property type="entry name" value="WD40/YVTN_repeat-like_dom_sf"/>
</dbReference>
<accession>A0A6M5YSA6</accession>
<dbReference type="InterPro" id="IPR000719">
    <property type="entry name" value="Prot_kinase_dom"/>
</dbReference>
<proteinExistence type="predicted"/>
<keyword evidence="7" id="KW-1133">Transmembrane helix</keyword>
<dbReference type="InterPro" id="IPR011009">
    <property type="entry name" value="Kinase-like_dom_sf"/>
</dbReference>
<keyword evidence="1" id="KW-0808">Transferase</keyword>
<evidence type="ECO:0000256" key="7">
    <source>
        <dbReference type="SAM" id="Phobius"/>
    </source>
</evidence>
<dbReference type="SMART" id="SM00220">
    <property type="entry name" value="S_TKc"/>
    <property type="match status" value="1"/>
</dbReference>
<evidence type="ECO:0000259" key="8">
    <source>
        <dbReference type="PROSITE" id="PS50011"/>
    </source>
</evidence>
<name>A0A6M5YSA6_9BACT</name>
<dbReference type="PROSITE" id="PS50011">
    <property type="entry name" value="PROTEIN_KINASE_DOM"/>
    <property type="match status" value="1"/>
</dbReference>
<sequence>MDGAPTFPSAAESLLRHLRIGVPRPAAPPAAGPAGFPHIPNYTIESELGRGGMGVVYLARHTVLRHAVAIKMILMAEHASAGEVARFVGEAEAVAAVRHPNVVQVYDLGEVPGRPYFVMEYVAGGTLARRIKTGGALAPLDAAALIEGVARGVQAAHDTGIVHRDLKPGNILLGVESQNVESRNVTGLDHGPYDFTTLRLADMTPKVSDFGLAKRLLSDATLSQAVIGTPAYMAPEQAGGKAKFVGPQADVYALGVVLYECLTARLPFDAAEPWALIQQVLESPPEPPRRRAPGVPRDLELICLKCLEKEPHHRYPTAAALADDLARVRRGAPVSVRPIGAPARVLRWAKKQPAQAALVAIGALLVLVVPALTVWVQGQLNQRAAVADEARQKEDAARRAEAEADKARFVAERLAEARELFALENAFRTRAAARPLGWTAATRAEVPRAVALAGGDPGTVETLRSSAAGALLAHDLFPTDPVAKEMTGSALATDPKSGRVAVGEFKAWGGTDCQVLLIDPANVEAPRRLTFPAAWVFKNGPLDPVQDGTRSLAYSPDGKRLYVGTRSSKVMRFDLDGTQAKPAPPWKVASGAVERLAVSPDGKTVYGLCAYETVVRAWDADTGRELLPRQGSCSRCNIKGAS</sequence>